<organism evidence="2 3">
    <name type="scientific">Sphingomonas tagetis</name>
    <dbReference type="NCBI Taxonomy" id="2949092"/>
    <lineage>
        <taxon>Bacteria</taxon>
        <taxon>Pseudomonadati</taxon>
        <taxon>Pseudomonadota</taxon>
        <taxon>Alphaproteobacteria</taxon>
        <taxon>Sphingomonadales</taxon>
        <taxon>Sphingomonadaceae</taxon>
        <taxon>Sphingomonas</taxon>
    </lineage>
</organism>
<sequence length="99" mass="10488">MEQPATPPARAIWTPSRQRIFLAALLETGSVARAALAAGMSRSSAHGLRKRLAGTPFDRAWDHALTLHARRLADPFADTLAPEATAAPRPAPVASASPR</sequence>
<dbReference type="RefSeq" id="WP_254295721.1">
    <property type="nucleotide sequence ID" value="NZ_JAMLDX010000017.1"/>
</dbReference>
<reference evidence="2" key="1">
    <citation type="submission" date="2022-05" db="EMBL/GenBank/DDBJ databases">
        <title>Sphingomonas sp. strain MG17 Genome sequencing and assembly.</title>
        <authorList>
            <person name="Kim I."/>
        </authorList>
    </citation>
    <scope>NUCLEOTIDE SEQUENCE</scope>
    <source>
        <strain evidence="2">MG17</strain>
    </source>
</reference>
<dbReference type="AlphaFoldDB" id="A0A9X2KN12"/>
<gene>
    <name evidence="2" type="ORF">M9978_18190</name>
</gene>
<feature type="compositionally biased region" description="Low complexity" evidence="1">
    <location>
        <begin position="81"/>
        <end position="99"/>
    </location>
</feature>
<feature type="region of interest" description="Disordered" evidence="1">
    <location>
        <begin position="80"/>
        <end position="99"/>
    </location>
</feature>
<evidence type="ECO:0000313" key="3">
    <source>
        <dbReference type="Proteomes" id="UP001139451"/>
    </source>
</evidence>
<accession>A0A9X2KN12</accession>
<comment type="caution">
    <text evidence="2">The sequence shown here is derived from an EMBL/GenBank/DDBJ whole genome shotgun (WGS) entry which is preliminary data.</text>
</comment>
<keyword evidence="3" id="KW-1185">Reference proteome</keyword>
<evidence type="ECO:0000313" key="2">
    <source>
        <dbReference type="EMBL" id="MCP3732355.1"/>
    </source>
</evidence>
<protein>
    <submittedName>
        <fullName evidence="2">LysR family transcriptional regulator</fullName>
    </submittedName>
</protein>
<dbReference type="Proteomes" id="UP001139451">
    <property type="component" value="Unassembled WGS sequence"/>
</dbReference>
<evidence type="ECO:0000256" key="1">
    <source>
        <dbReference type="SAM" id="MobiDB-lite"/>
    </source>
</evidence>
<dbReference type="EMBL" id="JAMLDX010000017">
    <property type="protein sequence ID" value="MCP3732355.1"/>
    <property type="molecule type" value="Genomic_DNA"/>
</dbReference>
<name>A0A9X2KN12_9SPHN</name>
<proteinExistence type="predicted"/>